<gene>
    <name evidence="5" type="primary">BRWD3_3</name>
    <name evidence="5" type="ORF">OS493_039313</name>
</gene>
<dbReference type="PANTHER" id="PTHR16266:SF17">
    <property type="entry name" value="BRWD3"/>
    <property type="match status" value="1"/>
</dbReference>
<dbReference type="PROSITE" id="PS50014">
    <property type="entry name" value="BROMODOMAIN_2"/>
    <property type="match status" value="1"/>
</dbReference>
<proteinExistence type="predicted"/>
<keyword evidence="6" id="KW-1185">Reference proteome</keyword>
<reference evidence="5" key="1">
    <citation type="submission" date="2023-01" db="EMBL/GenBank/DDBJ databases">
        <title>Genome assembly of the deep-sea coral Lophelia pertusa.</title>
        <authorList>
            <person name="Herrera S."/>
            <person name="Cordes E."/>
        </authorList>
    </citation>
    <scope>NUCLEOTIDE SEQUENCE</scope>
    <source>
        <strain evidence="5">USNM1676648</strain>
        <tissue evidence="5">Polyp</tissue>
    </source>
</reference>
<dbReference type="GO" id="GO:0008360">
    <property type="term" value="P:regulation of cell shape"/>
    <property type="evidence" value="ECO:0007669"/>
    <property type="project" value="TreeGrafter"/>
</dbReference>
<evidence type="ECO:0000256" key="1">
    <source>
        <dbReference type="ARBA" id="ARBA00023117"/>
    </source>
</evidence>
<dbReference type="InterPro" id="IPR057451">
    <property type="entry name" value="BRWD/PHIP_AD"/>
</dbReference>
<dbReference type="OrthoDB" id="538223at2759"/>
<dbReference type="Gene3D" id="2.30.30.1040">
    <property type="match status" value="1"/>
</dbReference>
<dbReference type="InterPro" id="IPR036427">
    <property type="entry name" value="Bromodomain-like_sf"/>
</dbReference>
<dbReference type="PANTHER" id="PTHR16266">
    <property type="entry name" value="WD REPEAT DOMAIN 9"/>
    <property type="match status" value="1"/>
</dbReference>
<feature type="domain" description="Bromo" evidence="4">
    <location>
        <begin position="378"/>
        <end position="421"/>
    </location>
</feature>
<dbReference type="GO" id="GO:0006357">
    <property type="term" value="P:regulation of transcription by RNA polymerase II"/>
    <property type="evidence" value="ECO:0007669"/>
    <property type="project" value="TreeGrafter"/>
</dbReference>
<protein>
    <submittedName>
        <fullName evidence="5">Bromodomain and WD repeat-containing protein 3</fullName>
    </submittedName>
</protein>
<dbReference type="Proteomes" id="UP001163046">
    <property type="component" value="Unassembled WGS sequence"/>
</dbReference>
<evidence type="ECO:0000256" key="2">
    <source>
        <dbReference type="PROSITE-ProRule" id="PRU00035"/>
    </source>
</evidence>
<dbReference type="AlphaFoldDB" id="A0A9W9Y875"/>
<dbReference type="InterPro" id="IPR052060">
    <property type="entry name" value="Bromo_WD_repeat"/>
</dbReference>
<sequence>MQPMPSAGKMQPMPSAGKNATDAKCRKKCNRTQVQEKMQPMPSAGKNATDAKCRKNATDAKCRKNATDAKCRKNATDAKCRKKNATDAKCRKKMQPMPSAGKCKPMPSAGKKMQPMPSAGKMQPIAKCRKNATDAKCRKKCNRCQPSKKPKVDEVQELVSLYQPPDWLICTMNRTSPYVPQIGDEVYYFRQGHELYVKEVIVLKCYEINPKKQCFYKLRLKGEELCRIVSLHYSNGPPTLCCLKLDYHDIPDVLDFLVLRQTYDISISRNWRPGDRFRSVIDETWWAGEITDRSPLQTEFSDSHFQCFTVRWDTGEVERMSPWDLQPVTEHGAATSNIPLTEEDRQALAYDPDEESEWLGEGREAMTQRLITSIEALSQLNFAGPFVYPVDVQQYPDYWSVVPYPTDLNTVREKLLNQYYRRVTASSLGSETVGKKCSDFTTRKKARLSEILRNSCLC</sequence>
<dbReference type="InterPro" id="IPR001487">
    <property type="entry name" value="Bromodomain"/>
</dbReference>
<accession>A0A9W9Y875</accession>
<dbReference type="SUPFAM" id="SSF47370">
    <property type="entry name" value="Bromodomain"/>
    <property type="match status" value="1"/>
</dbReference>
<evidence type="ECO:0000256" key="3">
    <source>
        <dbReference type="SAM" id="MobiDB-lite"/>
    </source>
</evidence>
<dbReference type="EMBL" id="MU827954">
    <property type="protein sequence ID" value="KAJ7314521.1"/>
    <property type="molecule type" value="Genomic_DNA"/>
</dbReference>
<organism evidence="5 6">
    <name type="scientific">Desmophyllum pertusum</name>
    <dbReference type="NCBI Taxonomy" id="174260"/>
    <lineage>
        <taxon>Eukaryota</taxon>
        <taxon>Metazoa</taxon>
        <taxon>Cnidaria</taxon>
        <taxon>Anthozoa</taxon>
        <taxon>Hexacorallia</taxon>
        <taxon>Scleractinia</taxon>
        <taxon>Caryophylliina</taxon>
        <taxon>Caryophylliidae</taxon>
        <taxon>Desmophyllum</taxon>
    </lineage>
</organism>
<dbReference type="Gene3D" id="1.20.920.10">
    <property type="entry name" value="Bromodomain-like"/>
    <property type="match status" value="1"/>
</dbReference>
<feature type="compositionally biased region" description="Basic and acidic residues" evidence="3">
    <location>
        <begin position="49"/>
        <end position="59"/>
    </location>
</feature>
<keyword evidence="1 2" id="KW-0103">Bromodomain</keyword>
<name>A0A9W9Y875_9CNID</name>
<feature type="region of interest" description="Disordered" evidence="3">
    <location>
        <begin position="1"/>
        <end position="59"/>
    </location>
</feature>
<feature type="region of interest" description="Disordered" evidence="3">
    <location>
        <begin position="89"/>
        <end position="122"/>
    </location>
</feature>
<dbReference type="Pfam" id="PF00439">
    <property type="entry name" value="Bromodomain"/>
    <property type="match status" value="1"/>
</dbReference>
<dbReference type="GO" id="GO:0005634">
    <property type="term" value="C:nucleus"/>
    <property type="evidence" value="ECO:0007669"/>
    <property type="project" value="TreeGrafter"/>
</dbReference>
<evidence type="ECO:0000259" key="4">
    <source>
        <dbReference type="PROSITE" id="PS50014"/>
    </source>
</evidence>
<evidence type="ECO:0000313" key="5">
    <source>
        <dbReference type="EMBL" id="KAJ7314521.1"/>
    </source>
</evidence>
<evidence type="ECO:0000313" key="6">
    <source>
        <dbReference type="Proteomes" id="UP001163046"/>
    </source>
</evidence>
<comment type="caution">
    <text evidence="5">The sequence shown here is derived from an EMBL/GenBank/DDBJ whole genome shotgun (WGS) entry which is preliminary data.</text>
</comment>
<dbReference type="GO" id="GO:0007010">
    <property type="term" value="P:cytoskeleton organization"/>
    <property type="evidence" value="ECO:0007669"/>
    <property type="project" value="TreeGrafter"/>
</dbReference>
<dbReference type="Pfam" id="PF25313">
    <property type="entry name" value="BRWD_AD"/>
    <property type="match status" value="1"/>
</dbReference>